<dbReference type="Gene3D" id="2.40.70.10">
    <property type="entry name" value="Acid Proteases"/>
    <property type="match status" value="1"/>
</dbReference>
<evidence type="ECO:0000313" key="1">
    <source>
        <dbReference type="EMBL" id="KAA6349879.1"/>
    </source>
</evidence>
<gene>
    <name evidence="1" type="ORF">EZS27_002775</name>
</gene>
<sequence length="169" mass="18527">MSEPKKQPVVHALTNFSQGIARNIVTPVEITNVFTKQKVSTKGIWDTGATNSVVTKSTAMALGLLSVGRARVRGAHGDKEVNVYYVNITLNNKNITLNTQVTECDELSPDKSVGMLIGMNIITMGDFAVTNYQSQTTMTFRVPSLQKIDFVSGMKTPDKIKIKNSNNNF</sequence>
<dbReference type="EMBL" id="SNRY01000038">
    <property type="protein sequence ID" value="KAA6349879.1"/>
    <property type="molecule type" value="Genomic_DNA"/>
</dbReference>
<dbReference type="AlphaFoldDB" id="A0A5J4SUJ8"/>
<name>A0A5J4SUJ8_9ZZZZ</name>
<dbReference type="Pfam" id="PF13650">
    <property type="entry name" value="Asp_protease_2"/>
    <property type="match status" value="1"/>
</dbReference>
<protein>
    <recommendedName>
        <fullName evidence="2">Peptidase A2 domain-containing protein</fullName>
    </recommendedName>
</protein>
<organism evidence="1">
    <name type="scientific">termite gut metagenome</name>
    <dbReference type="NCBI Taxonomy" id="433724"/>
    <lineage>
        <taxon>unclassified sequences</taxon>
        <taxon>metagenomes</taxon>
        <taxon>organismal metagenomes</taxon>
    </lineage>
</organism>
<dbReference type="SUPFAM" id="SSF50630">
    <property type="entry name" value="Acid proteases"/>
    <property type="match status" value="1"/>
</dbReference>
<proteinExistence type="predicted"/>
<comment type="caution">
    <text evidence="1">The sequence shown here is derived from an EMBL/GenBank/DDBJ whole genome shotgun (WGS) entry which is preliminary data.</text>
</comment>
<reference evidence="1" key="1">
    <citation type="submission" date="2019-03" db="EMBL/GenBank/DDBJ databases">
        <title>Single cell metagenomics reveals metabolic interactions within the superorganism composed of flagellate Streblomastix strix and complex community of Bacteroidetes bacteria on its surface.</title>
        <authorList>
            <person name="Treitli S.C."/>
            <person name="Kolisko M."/>
            <person name="Husnik F."/>
            <person name="Keeling P."/>
            <person name="Hampl V."/>
        </authorList>
    </citation>
    <scope>NUCLEOTIDE SEQUENCE</scope>
    <source>
        <strain evidence="1">STM</strain>
    </source>
</reference>
<dbReference type="InterPro" id="IPR021109">
    <property type="entry name" value="Peptidase_aspartic_dom_sf"/>
</dbReference>
<accession>A0A5J4SUJ8</accession>
<evidence type="ECO:0008006" key="2">
    <source>
        <dbReference type="Google" id="ProtNLM"/>
    </source>
</evidence>